<protein>
    <submittedName>
        <fullName evidence="2">YwdI family protein</fullName>
    </submittedName>
</protein>
<evidence type="ECO:0000313" key="3">
    <source>
        <dbReference type="Proteomes" id="UP001589854"/>
    </source>
</evidence>
<dbReference type="Pfam" id="PF17261">
    <property type="entry name" value="DUF5327"/>
    <property type="match status" value="1"/>
</dbReference>
<feature type="region of interest" description="Disordered" evidence="1">
    <location>
        <begin position="48"/>
        <end position="97"/>
    </location>
</feature>
<feature type="compositionally biased region" description="Low complexity" evidence="1">
    <location>
        <begin position="71"/>
        <end position="82"/>
    </location>
</feature>
<comment type="caution">
    <text evidence="2">The sequence shown here is derived from an EMBL/GenBank/DDBJ whole genome shotgun (WGS) entry which is preliminary data.</text>
</comment>
<keyword evidence="3" id="KW-1185">Reference proteome</keyword>
<accession>A0ABV6GFE2</accession>
<dbReference type="RefSeq" id="WP_378934678.1">
    <property type="nucleotide sequence ID" value="NZ_JBHLVO010000010.1"/>
</dbReference>
<gene>
    <name evidence="2" type="ORF">ACFFIX_13285</name>
</gene>
<dbReference type="EMBL" id="JBHLVO010000010">
    <property type="protein sequence ID" value="MFC0272408.1"/>
    <property type="molecule type" value="Genomic_DNA"/>
</dbReference>
<evidence type="ECO:0000256" key="1">
    <source>
        <dbReference type="SAM" id="MobiDB-lite"/>
    </source>
</evidence>
<dbReference type="InterPro" id="IPR035218">
    <property type="entry name" value="DUF5327"/>
</dbReference>
<sequence length="97" mass="10977">MNIHVSKLLAKMEQELQKAKMSPQDKDVREHVIVIQSLCEIILDEKTSSKLSSQSTEDFSHQELQKMMGMSSNKVSNPTSSSRVEDEDANSDSLFDF</sequence>
<dbReference type="Proteomes" id="UP001589854">
    <property type="component" value="Unassembled WGS sequence"/>
</dbReference>
<reference evidence="2 3" key="1">
    <citation type="submission" date="2024-09" db="EMBL/GenBank/DDBJ databases">
        <authorList>
            <person name="Sun Q."/>
            <person name="Mori K."/>
        </authorList>
    </citation>
    <scope>NUCLEOTIDE SEQUENCE [LARGE SCALE GENOMIC DNA]</scope>
    <source>
        <strain evidence="2 3">CCM 7228</strain>
    </source>
</reference>
<organism evidence="2 3">
    <name type="scientific">Metabacillus herbersteinensis</name>
    <dbReference type="NCBI Taxonomy" id="283816"/>
    <lineage>
        <taxon>Bacteria</taxon>
        <taxon>Bacillati</taxon>
        <taxon>Bacillota</taxon>
        <taxon>Bacilli</taxon>
        <taxon>Bacillales</taxon>
        <taxon>Bacillaceae</taxon>
        <taxon>Metabacillus</taxon>
    </lineage>
</organism>
<evidence type="ECO:0000313" key="2">
    <source>
        <dbReference type="EMBL" id="MFC0272408.1"/>
    </source>
</evidence>
<name>A0ABV6GFE2_9BACI</name>
<proteinExistence type="predicted"/>